<reference evidence="2" key="1">
    <citation type="submission" date="2012-03" db="EMBL/GenBank/DDBJ databases">
        <title>Complete sequence of chromosome of Deinococcus peraridilitoris DSM 19664.</title>
        <authorList>
            <person name="Lucas S."/>
            <person name="Copeland A."/>
            <person name="Lapidus A."/>
            <person name="Glavina del Rio T."/>
            <person name="Dalin E."/>
            <person name="Tice H."/>
            <person name="Bruce D."/>
            <person name="Goodwin L."/>
            <person name="Pitluck S."/>
            <person name="Peters L."/>
            <person name="Mikhailova N."/>
            <person name="Lu M."/>
            <person name="Kyrpides N."/>
            <person name="Mavromatis K."/>
            <person name="Ivanova N."/>
            <person name="Brettin T."/>
            <person name="Detter J.C."/>
            <person name="Han C."/>
            <person name="Larimer F."/>
            <person name="Land M."/>
            <person name="Hauser L."/>
            <person name="Markowitz V."/>
            <person name="Cheng J.-F."/>
            <person name="Hugenholtz P."/>
            <person name="Woyke T."/>
            <person name="Wu D."/>
            <person name="Pukall R."/>
            <person name="Steenblock K."/>
            <person name="Brambilla E."/>
            <person name="Klenk H.-P."/>
            <person name="Eisen J.A."/>
        </authorList>
    </citation>
    <scope>NUCLEOTIDE SEQUENCE [LARGE SCALE GENOMIC DNA]</scope>
    <source>
        <strain evidence="2">DSM 19664 / LMG 22246 / CIP 109416 / KR-200</strain>
    </source>
</reference>
<keyword evidence="2" id="KW-1185">Reference proteome</keyword>
<dbReference type="AlphaFoldDB" id="L0A0R8"/>
<evidence type="ECO:0000313" key="1">
    <source>
        <dbReference type="EMBL" id="AFZ67488.1"/>
    </source>
</evidence>
<evidence type="ECO:0000313" key="2">
    <source>
        <dbReference type="Proteomes" id="UP000010467"/>
    </source>
</evidence>
<dbReference type="RefSeq" id="WP_015235793.1">
    <property type="nucleotide sequence ID" value="NC_019793.1"/>
</dbReference>
<dbReference type="STRING" id="937777.Deipe_1989"/>
<name>L0A0R8_DEIPD</name>
<dbReference type="KEGG" id="dpd:Deipe_1989"/>
<organism evidence="1 2">
    <name type="scientific">Deinococcus peraridilitoris (strain DSM 19664 / LMG 22246 / CIP 109416 / KR-200)</name>
    <dbReference type="NCBI Taxonomy" id="937777"/>
    <lineage>
        <taxon>Bacteria</taxon>
        <taxon>Thermotogati</taxon>
        <taxon>Deinococcota</taxon>
        <taxon>Deinococci</taxon>
        <taxon>Deinococcales</taxon>
        <taxon>Deinococcaceae</taxon>
        <taxon>Deinococcus</taxon>
    </lineage>
</organism>
<dbReference type="EMBL" id="CP003382">
    <property type="protein sequence ID" value="AFZ67488.1"/>
    <property type="molecule type" value="Genomic_DNA"/>
</dbReference>
<dbReference type="PATRIC" id="fig|937777.3.peg.1996"/>
<dbReference type="Proteomes" id="UP000010467">
    <property type="component" value="Chromosome"/>
</dbReference>
<gene>
    <name evidence="1" type="ordered locus">Deipe_1989</name>
</gene>
<accession>L0A0R8</accession>
<dbReference type="HOGENOM" id="CLU_2733355_0_0_0"/>
<sequence>MKIKERYTVSSATLNAEQLRALLSESARLCNVDLQFTQAGHRALATYTCTVQGEAQDHERFTRRLDRELVR</sequence>
<proteinExistence type="predicted"/>
<protein>
    <submittedName>
        <fullName evidence="1">Uncharacterized protein</fullName>
    </submittedName>
</protein>